<protein>
    <recommendedName>
        <fullName evidence="5">Chitin-binding type-4 domain-containing protein</fullName>
    </recommendedName>
</protein>
<sequence>MGKLLLSIFSLLVLTPLTVEGHGYLLNPPARGTAWRVGFDTPADYNDMANYCGGKDIQHGKNGGLCAVCGEDYSKTSKRLEPGPENKFATGTIVGDYIEGETIDVTIMVTAFHKGYFEFRLCENDVPQKGNDPSIAVTHDCLNKNLLTTADGQSTKFTAVVGKSTHKVKLPAQLTCKACVMQWRYRTGNSWGCDGDTCGSGFGPQEEFVGCSDIAIHPSSKKPTIPVPTKPVKTPPPPTKQAPTTQAPKTQAPTTEVPTTEAPTTEVPTTEVPTTQAPTTQAPTTQAPTTQVPTTQAPTTQAPTTKAPTTQAPTTQAPTTQAPTTQAPTTQAPTTQVPTTQAPTTRAPKTRAPTTRAPKTRAPTTRAPKTKAPSTARPAPVKPAPVKPKRKAELQPCYPLLSKKPLHM</sequence>
<dbReference type="PANTHER" id="PTHR35383">
    <property type="entry name" value="MUCIN 12EA-RELATED"/>
    <property type="match status" value="1"/>
</dbReference>
<gene>
    <name evidence="3" type="ORF">EB796_000461</name>
</gene>
<evidence type="ECO:0000313" key="4">
    <source>
        <dbReference type="Proteomes" id="UP000593567"/>
    </source>
</evidence>
<keyword evidence="4" id="KW-1185">Reference proteome</keyword>
<dbReference type="OrthoDB" id="64893at2759"/>
<organism evidence="3 4">
    <name type="scientific">Bugula neritina</name>
    <name type="common">Brown bryozoan</name>
    <name type="synonym">Sertularia neritina</name>
    <dbReference type="NCBI Taxonomy" id="10212"/>
    <lineage>
        <taxon>Eukaryota</taxon>
        <taxon>Metazoa</taxon>
        <taxon>Spiralia</taxon>
        <taxon>Lophotrochozoa</taxon>
        <taxon>Bryozoa</taxon>
        <taxon>Gymnolaemata</taxon>
        <taxon>Cheilostomatida</taxon>
        <taxon>Flustrina</taxon>
        <taxon>Buguloidea</taxon>
        <taxon>Bugulidae</taxon>
        <taxon>Bugula</taxon>
    </lineage>
</organism>
<dbReference type="PANTHER" id="PTHR35383:SF1">
    <property type="entry name" value="MUCIN 12EA-RELATED"/>
    <property type="match status" value="1"/>
</dbReference>
<proteinExistence type="predicted"/>
<evidence type="ECO:0000256" key="2">
    <source>
        <dbReference type="SAM" id="SignalP"/>
    </source>
</evidence>
<dbReference type="AlphaFoldDB" id="A0A7J7KSP5"/>
<feature type="signal peptide" evidence="2">
    <location>
        <begin position="1"/>
        <end position="21"/>
    </location>
</feature>
<name>A0A7J7KSP5_BUGNE</name>
<dbReference type="EMBL" id="VXIV02000065">
    <property type="protein sequence ID" value="KAF6041230.1"/>
    <property type="molecule type" value="Genomic_DNA"/>
</dbReference>
<accession>A0A7J7KSP5</accession>
<reference evidence="3" key="1">
    <citation type="submission" date="2020-06" db="EMBL/GenBank/DDBJ databases">
        <title>Draft genome of Bugula neritina, a colonial animal packing powerful symbionts and potential medicines.</title>
        <authorList>
            <person name="Rayko M."/>
        </authorList>
    </citation>
    <scope>NUCLEOTIDE SEQUENCE [LARGE SCALE GENOMIC DNA]</scope>
    <source>
        <strain evidence="3">Kwan_BN1</strain>
    </source>
</reference>
<feature type="compositionally biased region" description="Low complexity" evidence="1">
    <location>
        <begin position="241"/>
        <end position="379"/>
    </location>
</feature>
<feature type="compositionally biased region" description="Pro residues" evidence="1">
    <location>
        <begin position="225"/>
        <end position="240"/>
    </location>
</feature>
<feature type="chain" id="PRO_5029610407" description="Chitin-binding type-4 domain-containing protein" evidence="2">
    <location>
        <begin position="22"/>
        <end position="408"/>
    </location>
</feature>
<evidence type="ECO:0000313" key="3">
    <source>
        <dbReference type="EMBL" id="KAF6041230.1"/>
    </source>
</evidence>
<dbReference type="Proteomes" id="UP000593567">
    <property type="component" value="Unassembled WGS sequence"/>
</dbReference>
<evidence type="ECO:0000256" key="1">
    <source>
        <dbReference type="SAM" id="MobiDB-lite"/>
    </source>
</evidence>
<keyword evidence="2" id="KW-0732">Signal</keyword>
<feature type="region of interest" description="Disordered" evidence="1">
    <location>
        <begin position="218"/>
        <end position="408"/>
    </location>
</feature>
<evidence type="ECO:0008006" key="5">
    <source>
        <dbReference type="Google" id="ProtNLM"/>
    </source>
</evidence>
<comment type="caution">
    <text evidence="3">The sequence shown here is derived from an EMBL/GenBank/DDBJ whole genome shotgun (WGS) entry which is preliminary data.</text>
</comment>